<keyword evidence="3" id="KW-1185">Reference proteome</keyword>
<organism evidence="2 3">
    <name type="scientific">Pyxidicoccus fallax</name>
    <dbReference type="NCBI Taxonomy" id="394095"/>
    <lineage>
        <taxon>Bacteria</taxon>
        <taxon>Pseudomonadati</taxon>
        <taxon>Myxococcota</taxon>
        <taxon>Myxococcia</taxon>
        <taxon>Myxococcales</taxon>
        <taxon>Cystobacterineae</taxon>
        <taxon>Myxococcaceae</taxon>
        <taxon>Pyxidicoccus</taxon>
    </lineage>
</organism>
<name>A0A848LKV9_9BACT</name>
<dbReference type="EMBL" id="JABBJJ010000132">
    <property type="protein sequence ID" value="NMO18322.1"/>
    <property type="molecule type" value="Genomic_DNA"/>
</dbReference>
<dbReference type="RefSeq" id="WP_169347593.1">
    <property type="nucleotide sequence ID" value="NZ_JABBJJ010000132.1"/>
</dbReference>
<dbReference type="AlphaFoldDB" id="A0A848LKV9"/>
<sequence>MARMHAGGARFEDGQSFDFGGMWFSLSRHGEELWVGRPVVEGQAILGAEADVTPLLTCLVRQLALASRVGAAPVEARLVDKVVLERGCLDLPRVYLERIEAGQGDSGWFIGDAERDEGKGRDRELMALSVWQLFHLRPALLDVLALPPGFMVILGGEAIEAVVNPSNENVWK</sequence>
<evidence type="ECO:0000313" key="2">
    <source>
        <dbReference type="EMBL" id="NMO18322.1"/>
    </source>
</evidence>
<comment type="caution">
    <text evidence="2">The sequence shown here is derived from an EMBL/GenBank/DDBJ whole genome shotgun (WGS) entry which is preliminary data.</text>
</comment>
<dbReference type="Pfam" id="PF24719">
    <property type="entry name" value="Imm33-like"/>
    <property type="match status" value="1"/>
</dbReference>
<accession>A0A848LKV9</accession>
<evidence type="ECO:0000259" key="1">
    <source>
        <dbReference type="Pfam" id="PF24719"/>
    </source>
</evidence>
<gene>
    <name evidence="2" type="ORF">HG543_26190</name>
</gene>
<reference evidence="2 3" key="1">
    <citation type="submission" date="2020-04" db="EMBL/GenBank/DDBJ databases">
        <title>Draft genome of Pyxidicoccus fallax type strain.</title>
        <authorList>
            <person name="Whitworth D.E."/>
        </authorList>
    </citation>
    <scope>NUCLEOTIDE SEQUENCE [LARGE SCALE GENOMIC DNA]</scope>
    <source>
        <strain evidence="2 3">DSM 14698</strain>
    </source>
</reference>
<dbReference type="InterPro" id="IPR056509">
    <property type="entry name" value="Imm33-like"/>
</dbReference>
<protein>
    <recommendedName>
        <fullName evidence="1">Imm33-like domain-containing protein</fullName>
    </recommendedName>
</protein>
<evidence type="ECO:0000313" key="3">
    <source>
        <dbReference type="Proteomes" id="UP000518300"/>
    </source>
</evidence>
<dbReference type="Proteomes" id="UP000518300">
    <property type="component" value="Unassembled WGS sequence"/>
</dbReference>
<feature type="domain" description="Imm33-like" evidence="1">
    <location>
        <begin position="62"/>
        <end position="163"/>
    </location>
</feature>
<proteinExistence type="predicted"/>